<dbReference type="OrthoDB" id="4541465at2"/>
<dbReference type="RefSeq" id="WP_010564216.1">
    <property type="nucleotide sequence ID" value="NZ_CP091043.1"/>
</dbReference>
<evidence type="ECO:0000313" key="8">
    <source>
        <dbReference type="Proteomes" id="UP000182858"/>
    </source>
</evidence>
<dbReference type="GO" id="GO:0003677">
    <property type="term" value="F:DNA binding"/>
    <property type="evidence" value="ECO:0007669"/>
    <property type="project" value="UniProtKB-UniRule"/>
</dbReference>
<dbReference type="InterPro" id="IPR009057">
    <property type="entry name" value="Homeodomain-like_sf"/>
</dbReference>
<organism evidence="7 9">
    <name type="scientific">Pseudomonas extremaustralis</name>
    <dbReference type="NCBI Taxonomy" id="359110"/>
    <lineage>
        <taxon>Bacteria</taxon>
        <taxon>Pseudomonadati</taxon>
        <taxon>Pseudomonadota</taxon>
        <taxon>Gammaproteobacteria</taxon>
        <taxon>Pseudomonadales</taxon>
        <taxon>Pseudomonadaceae</taxon>
        <taxon>Pseudomonas</taxon>
    </lineage>
</organism>
<dbReference type="PROSITE" id="PS50977">
    <property type="entry name" value="HTH_TETR_2"/>
    <property type="match status" value="1"/>
</dbReference>
<dbReference type="InterPro" id="IPR001647">
    <property type="entry name" value="HTH_TetR"/>
</dbReference>
<reference evidence="6 8" key="1">
    <citation type="submission" date="2016-10" db="EMBL/GenBank/DDBJ databases">
        <authorList>
            <person name="Varghese N."/>
            <person name="Submissions S."/>
        </authorList>
    </citation>
    <scope>NUCLEOTIDE SEQUENCE [LARGE SCALE GENOMIC DNA]</scope>
    <source>
        <strain evidence="6 8">DSM 17835</strain>
    </source>
</reference>
<dbReference type="AlphaFoldDB" id="A0A5C5Q7H6"/>
<dbReference type="Pfam" id="PF00440">
    <property type="entry name" value="TetR_N"/>
    <property type="match status" value="1"/>
</dbReference>
<proteinExistence type="predicted"/>
<dbReference type="SUPFAM" id="SSF48498">
    <property type="entry name" value="Tetracyclin repressor-like, C-terminal domain"/>
    <property type="match status" value="1"/>
</dbReference>
<keyword evidence="2 4" id="KW-0238">DNA-binding</keyword>
<evidence type="ECO:0000256" key="1">
    <source>
        <dbReference type="ARBA" id="ARBA00023015"/>
    </source>
</evidence>
<dbReference type="InterPro" id="IPR011075">
    <property type="entry name" value="TetR_C"/>
</dbReference>
<dbReference type="InterPro" id="IPR036271">
    <property type="entry name" value="Tet_transcr_reg_TetR-rel_C_sf"/>
</dbReference>
<evidence type="ECO:0000313" key="9">
    <source>
        <dbReference type="Proteomes" id="UP000317951"/>
    </source>
</evidence>
<dbReference type="Proteomes" id="UP000182858">
    <property type="component" value="Chromosome I"/>
</dbReference>
<dbReference type="Gene3D" id="1.10.357.10">
    <property type="entry name" value="Tetracycline Repressor, domain 2"/>
    <property type="match status" value="1"/>
</dbReference>
<dbReference type="PANTHER" id="PTHR47506:SF6">
    <property type="entry name" value="HTH-TYPE TRANSCRIPTIONAL REPRESSOR NEMR"/>
    <property type="match status" value="1"/>
</dbReference>
<feature type="DNA-binding region" description="H-T-H motif" evidence="4">
    <location>
        <begin position="29"/>
        <end position="48"/>
    </location>
</feature>
<feature type="domain" description="HTH tetR-type" evidence="5">
    <location>
        <begin position="6"/>
        <end position="66"/>
    </location>
</feature>
<dbReference type="Proteomes" id="UP000317951">
    <property type="component" value="Unassembled WGS sequence"/>
</dbReference>
<name>A0A5C5Q7H6_9PSED</name>
<sequence>MSSETKSARQTILDTAQSIVGRKGFSAVGLNEILQAADVPKGSFYHYFSSKDAFGVVLLDTYFDNYVQGMQQLFDQPGVSQPAKLMRYWQCWIDNQTGCTDAGKCLAVKLGAEVSDLSEPMRLALQRGTSRTIELLAVAMARGVADGSLVLQHSPQDLARQLYALWLGASVMGKITRTSTPFDEALRLTRQVLGCPEHTDIHTDRGTGT</sequence>
<evidence type="ECO:0000313" key="6">
    <source>
        <dbReference type="EMBL" id="SDF15942.1"/>
    </source>
</evidence>
<dbReference type="PRINTS" id="PR00455">
    <property type="entry name" value="HTHTETR"/>
</dbReference>
<evidence type="ECO:0000259" key="5">
    <source>
        <dbReference type="PROSITE" id="PS50977"/>
    </source>
</evidence>
<protein>
    <submittedName>
        <fullName evidence="7">TetR/AcrR family transcriptional regulator</fullName>
    </submittedName>
    <submittedName>
        <fullName evidence="6">Transcriptional regulator, TetR family</fullName>
    </submittedName>
</protein>
<accession>A0A5C5Q7H6</accession>
<evidence type="ECO:0000256" key="2">
    <source>
        <dbReference type="ARBA" id="ARBA00023125"/>
    </source>
</evidence>
<dbReference type="EMBL" id="LT629689">
    <property type="protein sequence ID" value="SDF15942.1"/>
    <property type="molecule type" value="Genomic_DNA"/>
</dbReference>
<evidence type="ECO:0000256" key="3">
    <source>
        <dbReference type="ARBA" id="ARBA00023163"/>
    </source>
</evidence>
<gene>
    <name evidence="7" type="ORF">FIV36_29435</name>
    <name evidence="6" type="ORF">SAMN05216591_2119</name>
</gene>
<dbReference type="Pfam" id="PF16925">
    <property type="entry name" value="TetR_C_13"/>
    <property type="match status" value="1"/>
</dbReference>
<keyword evidence="1" id="KW-0805">Transcription regulation</keyword>
<dbReference type="EMBL" id="VFET01000044">
    <property type="protein sequence ID" value="TWR99690.1"/>
    <property type="molecule type" value="Genomic_DNA"/>
</dbReference>
<evidence type="ECO:0000256" key="4">
    <source>
        <dbReference type="PROSITE-ProRule" id="PRU00335"/>
    </source>
</evidence>
<dbReference type="GeneID" id="78553587"/>
<dbReference type="SUPFAM" id="SSF46689">
    <property type="entry name" value="Homeodomain-like"/>
    <property type="match status" value="1"/>
</dbReference>
<keyword evidence="3" id="KW-0804">Transcription</keyword>
<reference evidence="7 9" key="2">
    <citation type="submission" date="2019-06" db="EMBL/GenBank/DDBJ databases">
        <title>Pseudomonas bimorpha sp. nov. isolated from bovine raw milk and skim milk concentrate.</title>
        <authorList>
            <person name="Hofmann K."/>
            <person name="Huptas C."/>
            <person name="Doll E."/>
            <person name="Scherer S."/>
            <person name="Wenning M."/>
        </authorList>
    </citation>
    <scope>NUCLEOTIDE SEQUENCE [LARGE SCALE GENOMIC DNA]</scope>
    <source>
        <strain evidence="7 9">DSM 17835</strain>
    </source>
</reference>
<keyword evidence="8" id="KW-1185">Reference proteome</keyword>
<dbReference type="PANTHER" id="PTHR47506">
    <property type="entry name" value="TRANSCRIPTIONAL REGULATORY PROTEIN"/>
    <property type="match status" value="1"/>
</dbReference>
<evidence type="ECO:0000313" key="7">
    <source>
        <dbReference type="EMBL" id="TWR99690.1"/>
    </source>
</evidence>